<keyword evidence="2" id="KW-1185">Reference proteome</keyword>
<gene>
    <name evidence="1" type="ORF">E5336_10400</name>
</gene>
<proteinExistence type="predicted"/>
<name>A0AC61R5D9_9FIRM</name>
<protein>
    <submittedName>
        <fullName evidence="1">Uncharacterized protein</fullName>
    </submittedName>
</protein>
<dbReference type="EMBL" id="SRYG01000023">
    <property type="protein sequence ID" value="TGY65105.1"/>
    <property type="molecule type" value="Genomic_DNA"/>
</dbReference>
<evidence type="ECO:0000313" key="2">
    <source>
        <dbReference type="Proteomes" id="UP000308836"/>
    </source>
</evidence>
<reference evidence="1" key="1">
    <citation type="submission" date="2019-04" db="EMBL/GenBank/DDBJ databases">
        <title>Microbes associate with the intestines of laboratory mice.</title>
        <authorList>
            <person name="Navarre W."/>
            <person name="Wong E."/>
            <person name="Huang K."/>
            <person name="Tropini C."/>
            <person name="Ng K."/>
            <person name="Yu B."/>
        </authorList>
    </citation>
    <scope>NUCLEOTIDE SEQUENCE</scope>
    <source>
        <strain evidence="1">NM09_H32</strain>
    </source>
</reference>
<dbReference type="Proteomes" id="UP000308836">
    <property type="component" value="Unassembled WGS sequence"/>
</dbReference>
<organism evidence="1 2">
    <name type="scientific">Dubosiella muris</name>
    <dbReference type="NCBI Taxonomy" id="3038133"/>
    <lineage>
        <taxon>Bacteria</taxon>
        <taxon>Bacillati</taxon>
        <taxon>Bacillota</taxon>
        <taxon>Erysipelotrichia</taxon>
        <taxon>Erysipelotrichales</taxon>
        <taxon>Erysipelotrichaceae</taxon>
        <taxon>Dubosiella</taxon>
    </lineage>
</organism>
<sequence length="87" mass="10405">MKLVPLRQAQMKWLNVLKQKNLSSMSLWTYKKDRFVRFEKEGDQCFLVESGYVNQRVQLDAKTGKKTLKEAFGREFPRSTRLYIQED</sequence>
<evidence type="ECO:0000313" key="1">
    <source>
        <dbReference type="EMBL" id="TGY65105.1"/>
    </source>
</evidence>
<comment type="caution">
    <text evidence="1">The sequence shown here is derived from an EMBL/GenBank/DDBJ whole genome shotgun (WGS) entry which is preliminary data.</text>
</comment>
<accession>A0AC61R5D9</accession>